<gene>
    <name evidence="4" type="ORF">HMPREF9233_00817</name>
</gene>
<feature type="domain" description="Phospholipid/glycerol acyltransferase" evidence="3">
    <location>
        <begin position="29"/>
        <end position="142"/>
    </location>
</feature>
<protein>
    <recommendedName>
        <fullName evidence="3">Phospholipid/glycerol acyltransferase domain-containing protein</fullName>
    </recommendedName>
</protein>
<evidence type="ECO:0000313" key="5">
    <source>
        <dbReference type="Proteomes" id="UP000009888"/>
    </source>
</evidence>
<dbReference type="AlphaFoldDB" id="K9EWX8"/>
<dbReference type="PANTHER" id="PTHR10434">
    <property type="entry name" value="1-ACYL-SN-GLYCEROL-3-PHOSPHATE ACYLTRANSFERASE"/>
    <property type="match status" value="1"/>
</dbReference>
<dbReference type="InterPro" id="IPR002123">
    <property type="entry name" value="Plipid/glycerol_acylTrfase"/>
</dbReference>
<accession>K9EWX8</accession>
<comment type="caution">
    <text evidence="4">The sequence shown here is derived from an EMBL/GenBank/DDBJ whole genome shotgun (WGS) entry which is preliminary data.</text>
</comment>
<dbReference type="PANTHER" id="PTHR10434:SF9">
    <property type="entry name" value="PHOSPHOLIPID_GLYCEROL ACYLTRANSFERASE DOMAIN-CONTAINING PROTEIN"/>
    <property type="match status" value="1"/>
</dbReference>
<sequence>MGFKSIFSRTYMMFSNWKFVHEPIPDKVVAIGGPHSSMWDGWFNVMAFWREHREMKFLVKASILKIPVIGSIVKWAGGIAVDRSRHNGLVAAILEEADASDRFTLVLAPEGTRKQVKYLKSGFYRIALQSGMPVALGFIDATTKSYGWWKHMYVSGDITADMDILRKFYDGKVGQDGKKTFVPRLRAEDDDAARQHLLGDVDLAEARAYAIRMNRETGGVGITE</sequence>
<dbReference type="RefSeq" id="WP_007001023.1">
    <property type="nucleotide sequence ID" value="NZ_JH992955.1"/>
</dbReference>
<reference evidence="4 5" key="1">
    <citation type="submission" date="2012-09" db="EMBL/GenBank/DDBJ databases">
        <title>The Genome Sequence of Actinobaculum massiliae ACS-171-V-COL2.</title>
        <authorList>
            <consortium name="The Broad Institute Genome Sequencing Platform"/>
            <person name="Earl A."/>
            <person name="Ward D."/>
            <person name="Feldgarden M."/>
            <person name="Gevers D."/>
            <person name="Saerens B."/>
            <person name="Vaneechoutte M."/>
            <person name="Walker B."/>
            <person name="Young S.K."/>
            <person name="Zeng Q."/>
            <person name="Gargeya S."/>
            <person name="Fitzgerald M."/>
            <person name="Haas B."/>
            <person name="Abouelleil A."/>
            <person name="Alvarado L."/>
            <person name="Arachchi H.M."/>
            <person name="Berlin A."/>
            <person name="Chapman S.B."/>
            <person name="Goldberg J."/>
            <person name="Griggs A."/>
            <person name="Gujja S."/>
            <person name="Hansen M."/>
            <person name="Howarth C."/>
            <person name="Imamovic A."/>
            <person name="Larimer J."/>
            <person name="McCowen C."/>
            <person name="Montmayeur A."/>
            <person name="Murphy C."/>
            <person name="Neiman D."/>
            <person name="Pearson M."/>
            <person name="Priest M."/>
            <person name="Roberts A."/>
            <person name="Saif S."/>
            <person name="Shea T."/>
            <person name="Sisk P."/>
            <person name="Sykes S."/>
            <person name="Wortman J."/>
            <person name="Nusbaum C."/>
            <person name="Birren B."/>
        </authorList>
    </citation>
    <scope>NUCLEOTIDE SEQUENCE [LARGE SCALE GENOMIC DNA]</scope>
    <source>
        <strain evidence="5">ACS-171-V-Col2</strain>
    </source>
</reference>
<proteinExistence type="predicted"/>
<dbReference type="GO" id="GO:0003841">
    <property type="term" value="F:1-acylglycerol-3-phosphate O-acyltransferase activity"/>
    <property type="evidence" value="ECO:0007669"/>
    <property type="project" value="TreeGrafter"/>
</dbReference>
<keyword evidence="5" id="KW-1185">Reference proteome</keyword>
<dbReference type="SMART" id="SM00563">
    <property type="entry name" value="PlsC"/>
    <property type="match status" value="1"/>
</dbReference>
<dbReference type="EMBL" id="AGWL01000003">
    <property type="protein sequence ID" value="EKU95452.1"/>
    <property type="molecule type" value="Genomic_DNA"/>
</dbReference>
<dbReference type="eggNOG" id="COG0204">
    <property type="taxonomic scope" value="Bacteria"/>
</dbReference>
<keyword evidence="2" id="KW-0012">Acyltransferase</keyword>
<evidence type="ECO:0000259" key="3">
    <source>
        <dbReference type="SMART" id="SM00563"/>
    </source>
</evidence>
<organism evidence="4 5">
    <name type="scientific">Actinobaculum massiliense ACS-171-V-Col2</name>
    <dbReference type="NCBI Taxonomy" id="883066"/>
    <lineage>
        <taxon>Bacteria</taxon>
        <taxon>Bacillati</taxon>
        <taxon>Actinomycetota</taxon>
        <taxon>Actinomycetes</taxon>
        <taxon>Actinomycetales</taxon>
        <taxon>Actinomycetaceae</taxon>
        <taxon>Actinobaculum</taxon>
    </lineage>
</organism>
<dbReference type="GO" id="GO:0006654">
    <property type="term" value="P:phosphatidic acid biosynthetic process"/>
    <property type="evidence" value="ECO:0007669"/>
    <property type="project" value="TreeGrafter"/>
</dbReference>
<dbReference type="Pfam" id="PF01553">
    <property type="entry name" value="Acyltransferase"/>
    <property type="match status" value="1"/>
</dbReference>
<keyword evidence="1" id="KW-0808">Transferase</keyword>
<evidence type="ECO:0000256" key="2">
    <source>
        <dbReference type="ARBA" id="ARBA00023315"/>
    </source>
</evidence>
<dbReference type="PATRIC" id="fig|883066.3.peg.851"/>
<dbReference type="Proteomes" id="UP000009888">
    <property type="component" value="Unassembled WGS sequence"/>
</dbReference>
<dbReference type="SUPFAM" id="SSF69593">
    <property type="entry name" value="Glycerol-3-phosphate (1)-acyltransferase"/>
    <property type="match status" value="1"/>
</dbReference>
<dbReference type="HOGENOM" id="CLU_099447_0_0_11"/>
<dbReference type="STRING" id="202789.GCA_001457435_01308"/>
<name>K9EWX8_9ACTO</name>
<evidence type="ECO:0000313" key="4">
    <source>
        <dbReference type="EMBL" id="EKU95452.1"/>
    </source>
</evidence>
<evidence type="ECO:0000256" key="1">
    <source>
        <dbReference type="ARBA" id="ARBA00022679"/>
    </source>
</evidence>